<dbReference type="OrthoDB" id="4494979at2"/>
<evidence type="ECO:0000256" key="10">
    <source>
        <dbReference type="ARBA" id="ARBA00023304"/>
    </source>
</evidence>
<dbReference type="KEGG" id="clt:CM240_1438"/>
<dbReference type="SUPFAM" id="SSF52467">
    <property type="entry name" value="DHS-like NAD/FAD-binding domain"/>
    <property type="match status" value="1"/>
</dbReference>
<dbReference type="NCBIfam" id="TIGR00118">
    <property type="entry name" value="acolac_lg"/>
    <property type="match status" value="1"/>
</dbReference>
<dbReference type="Pfam" id="PF02775">
    <property type="entry name" value="TPP_enzyme_C"/>
    <property type="match status" value="1"/>
</dbReference>
<evidence type="ECO:0000256" key="7">
    <source>
        <dbReference type="ARBA" id="ARBA00022723"/>
    </source>
</evidence>
<evidence type="ECO:0000313" key="17">
    <source>
        <dbReference type="Proteomes" id="UP000019426"/>
    </source>
</evidence>
<comment type="cofactor">
    <cofactor evidence="12">
        <name>thiamine diphosphate</name>
        <dbReference type="ChEBI" id="CHEBI:58937"/>
    </cofactor>
    <text evidence="12">Binds 1 thiamine pyrophosphate per subunit.</text>
</comment>
<evidence type="ECO:0000256" key="1">
    <source>
        <dbReference type="ARBA" id="ARBA00004974"/>
    </source>
</evidence>
<dbReference type="Gene3D" id="3.40.50.970">
    <property type="match status" value="2"/>
</dbReference>
<dbReference type="InterPro" id="IPR045229">
    <property type="entry name" value="TPP_enz"/>
</dbReference>
<keyword evidence="8 12" id="KW-0460">Magnesium</keyword>
<dbReference type="HOGENOM" id="CLU_013748_1_3_9"/>
<evidence type="ECO:0000256" key="11">
    <source>
        <dbReference type="ARBA" id="ARBA00048670"/>
    </source>
</evidence>
<dbReference type="InterPro" id="IPR029035">
    <property type="entry name" value="DHS-like_NAD/FAD-binding_dom"/>
</dbReference>
<evidence type="ECO:0000259" key="14">
    <source>
        <dbReference type="Pfam" id="PF02775"/>
    </source>
</evidence>
<keyword evidence="6 12" id="KW-0808">Transferase</keyword>
<evidence type="ECO:0000256" key="9">
    <source>
        <dbReference type="ARBA" id="ARBA00023052"/>
    </source>
</evidence>
<dbReference type="InterPro" id="IPR039368">
    <property type="entry name" value="AHAS_TPP"/>
</dbReference>
<feature type="domain" description="Thiamine pyrophosphate enzyme N-terminal TPP-binding" evidence="15">
    <location>
        <begin position="4"/>
        <end position="119"/>
    </location>
</feature>
<evidence type="ECO:0000313" key="16">
    <source>
        <dbReference type="EMBL" id="CDM68597.1"/>
    </source>
</evidence>
<dbReference type="PANTHER" id="PTHR18968:SF13">
    <property type="entry name" value="ACETOLACTATE SYNTHASE CATALYTIC SUBUNIT, MITOCHONDRIAL"/>
    <property type="match status" value="1"/>
</dbReference>
<organism evidence="16 17">
    <name type="scientific">Clostridium bornimense</name>
    <dbReference type="NCBI Taxonomy" id="1216932"/>
    <lineage>
        <taxon>Bacteria</taxon>
        <taxon>Bacillati</taxon>
        <taxon>Bacillota</taxon>
        <taxon>Clostridia</taxon>
        <taxon>Eubacteriales</taxon>
        <taxon>Clostridiaceae</taxon>
        <taxon>Clostridium</taxon>
    </lineage>
</organism>
<dbReference type="InterPro" id="IPR012000">
    <property type="entry name" value="Thiamin_PyroP_enz_cen_dom"/>
</dbReference>
<dbReference type="PANTHER" id="PTHR18968">
    <property type="entry name" value="THIAMINE PYROPHOSPHATE ENZYMES"/>
    <property type="match status" value="1"/>
</dbReference>
<dbReference type="UniPathway" id="UPA00049">
    <property type="reaction ID" value="UER00059"/>
</dbReference>
<keyword evidence="5 12" id="KW-0028">Amino-acid biosynthesis</keyword>
<evidence type="ECO:0000256" key="12">
    <source>
        <dbReference type="RuleBase" id="RU003591"/>
    </source>
</evidence>
<dbReference type="FunFam" id="3.40.50.970:FF:000007">
    <property type="entry name" value="Acetolactate synthase"/>
    <property type="match status" value="1"/>
</dbReference>
<dbReference type="AlphaFoldDB" id="W6S2R3"/>
<comment type="similarity">
    <text evidence="3 12">Belongs to the TPP enzyme family.</text>
</comment>
<sequence>MKVRGARILLECLKEQGVDTVFGYPGGAVLNIYDELYNFKDITHYMTSHEQGAAHAADGYARATGKVGVVFATSGPGATNLVTGIANAYMDSVPMVAITGQVPTSLIGKDSFQEVDIVGITLPITKHNFIVKDVKDLADTIRKAFRIATTGRKGPVLIDIPKDVTANLAEYEPIEINKDDFNLEIEQASLDKALNLINESKKIVLMVGGGCNASPCTEEILELQKKLKCPITETMMGLGVIDGYYEMNAGYVGMHGSVAANRLIQKSDLIIVLGARFSDRVISDPNKFATNTKILHIDIDEAEVSKNIEAYTSLIGDVKKILKEINEKVENRDANEWTEYARELIEVEIEKKNRDRSAKGPIDPHYVLQMLEKETNGDAIIATEVGQHQIWASKSYNYKNPKTFITSGGLGTMGYGLGAAIGAYIGTGKMVFDIAGDGSSLMNINELNTIFKYNLPVKVIVFNNYSLGMVRQWQNLFYEGRLSSTVMYPETSFARIANGFGIYSNRIEKNEDVKGAIHEFVAHDGPGLLEVIINHEEMATPIVPPGQSIDNMMLTD</sequence>
<dbReference type="FunFam" id="3.40.50.1220:FF:000008">
    <property type="entry name" value="Acetolactate synthase"/>
    <property type="match status" value="1"/>
</dbReference>
<dbReference type="CDD" id="cd02015">
    <property type="entry name" value="TPP_AHAS"/>
    <property type="match status" value="1"/>
</dbReference>
<evidence type="ECO:0000259" key="15">
    <source>
        <dbReference type="Pfam" id="PF02776"/>
    </source>
</evidence>
<evidence type="ECO:0000256" key="5">
    <source>
        <dbReference type="ARBA" id="ARBA00022605"/>
    </source>
</evidence>
<dbReference type="PATRIC" id="fig|1216932.3.peg.1431"/>
<dbReference type="Pfam" id="PF00205">
    <property type="entry name" value="TPP_enzyme_M"/>
    <property type="match status" value="1"/>
</dbReference>
<evidence type="ECO:0000256" key="4">
    <source>
        <dbReference type="ARBA" id="ARBA00013145"/>
    </source>
</evidence>
<evidence type="ECO:0000256" key="3">
    <source>
        <dbReference type="ARBA" id="ARBA00007812"/>
    </source>
</evidence>
<dbReference type="eggNOG" id="COG0028">
    <property type="taxonomic scope" value="Bacteria"/>
</dbReference>
<dbReference type="EC" id="2.2.1.6" evidence="4 12"/>
<accession>W6S2R3</accession>
<evidence type="ECO:0000256" key="2">
    <source>
        <dbReference type="ARBA" id="ARBA00005025"/>
    </source>
</evidence>
<feature type="domain" description="Thiamine pyrophosphate enzyme central" evidence="13">
    <location>
        <begin position="190"/>
        <end position="325"/>
    </location>
</feature>
<keyword evidence="17" id="KW-1185">Reference proteome</keyword>
<dbReference type="GO" id="GO:0030976">
    <property type="term" value="F:thiamine pyrophosphate binding"/>
    <property type="evidence" value="ECO:0007669"/>
    <property type="project" value="UniProtKB-UniRule"/>
</dbReference>
<keyword evidence="7 12" id="KW-0479">Metal-binding</keyword>
<dbReference type="UniPathway" id="UPA00047">
    <property type="reaction ID" value="UER00055"/>
</dbReference>
<gene>
    <name evidence="16" type="primary">ilvB1</name>
    <name evidence="16" type="ORF">CM240_1438</name>
</gene>
<name>W6S2R3_9CLOT</name>
<evidence type="ECO:0000259" key="13">
    <source>
        <dbReference type="Pfam" id="PF00205"/>
    </source>
</evidence>
<dbReference type="Proteomes" id="UP000019426">
    <property type="component" value="Chromosome M2/40_rep1"/>
</dbReference>
<dbReference type="GO" id="GO:0005948">
    <property type="term" value="C:acetolactate synthase complex"/>
    <property type="evidence" value="ECO:0007669"/>
    <property type="project" value="TreeGrafter"/>
</dbReference>
<reference evidence="16 17" key="1">
    <citation type="submission" date="2013-11" db="EMBL/GenBank/DDBJ databases">
        <title>Complete genome sequence of Clostridum sp. M2/40.</title>
        <authorList>
            <person name="Wibberg D."/>
            <person name="Puehler A."/>
            <person name="Schlueter A."/>
        </authorList>
    </citation>
    <scope>NUCLEOTIDE SEQUENCE [LARGE SCALE GENOMIC DNA]</scope>
    <source>
        <strain evidence="17">M2/40</strain>
    </source>
</reference>
<protein>
    <recommendedName>
        <fullName evidence="4 12">Acetolactate synthase</fullName>
        <ecNumber evidence="4 12">2.2.1.6</ecNumber>
    </recommendedName>
</protein>
<comment type="pathway">
    <text evidence="2 12">Amino-acid biosynthesis; L-valine biosynthesis; L-valine from pyruvate: step 1/4.</text>
</comment>
<dbReference type="STRING" id="1216932.CM240_1438"/>
<dbReference type="GO" id="GO:0050660">
    <property type="term" value="F:flavin adenine dinucleotide binding"/>
    <property type="evidence" value="ECO:0007669"/>
    <property type="project" value="InterPro"/>
</dbReference>
<comment type="cofactor">
    <cofactor evidence="12">
        <name>Mg(2+)</name>
        <dbReference type="ChEBI" id="CHEBI:18420"/>
    </cofactor>
    <text evidence="12">Binds 1 Mg(2+) ion per subunit.</text>
</comment>
<dbReference type="RefSeq" id="WP_044037770.1">
    <property type="nucleotide sequence ID" value="NZ_HG917868.1"/>
</dbReference>
<proteinExistence type="inferred from homology"/>
<comment type="catalytic activity">
    <reaction evidence="11 12">
        <text>2 pyruvate + H(+) = (2S)-2-acetolactate + CO2</text>
        <dbReference type="Rhea" id="RHEA:25249"/>
        <dbReference type="ChEBI" id="CHEBI:15361"/>
        <dbReference type="ChEBI" id="CHEBI:15378"/>
        <dbReference type="ChEBI" id="CHEBI:16526"/>
        <dbReference type="ChEBI" id="CHEBI:58476"/>
        <dbReference type="EC" id="2.2.1.6"/>
    </reaction>
</comment>
<evidence type="ECO:0000256" key="6">
    <source>
        <dbReference type="ARBA" id="ARBA00022679"/>
    </source>
</evidence>
<dbReference type="GO" id="GO:0009097">
    <property type="term" value="P:isoleucine biosynthetic process"/>
    <property type="evidence" value="ECO:0007669"/>
    <property type="project" value="UniProtKB-UniPathway"/>
</dbReference>
<comment type="pathway">
    <text evidence="1 12">Amino-acid biosynthesis; L-isoleucine biosynthesis; L-isoleucine from 2-oxobutanoate: step 1/4.</text>
</comment>
<keyword evidence="9 12" id="KW-0786">Thiamine pyrophosphate</keyword>
<dbReference type="SUPFAM" id="SSF52518">
    <property type="entry name" value="Thiamin diphosphate-binding fold (THDP-binding)"/>
    <property type="match status" value="2"/>
</dbReference>
<dbReference type="Gene3D" id="3.40.50.1220">
    <property type="entry name" value="TPP-binding domain"/>
    <property type="match status" value="1"/>
</dbReference>
<keyword evidence="10 12" id="KW-0100">Branched-chain amino acid biosynthesis</keyword>
<evidence type="ECO:0000256" key="8">
    <source>
        <dbReference type="ARBA" id="ARBA00022842"/>
    </source>
</evidence>
<dbReference type="InterPro" id="IPR011766">
    <property type="entry name" value="TPP_enzyme_TPP-bd"/>
</dbReference>
<feature type="domain" description="Thiamine pyrophosphate enzyme TPP-binding" evidence="14">
    <location>
        <begin position="385"/>
        <end position="531"/>
    </location>
</feature>
<dbReference type="CDD" id="cd07035">
    <property type="entry name" value="TPP_PYR_POX_like"/>
    <property type="match status" value="1"/>
</dbReference>
<dbReference type="InterPro" id="IPR029061">
    <property type="entry name" value="THDP-binding"/>
</dbReference>
<dbReference type="GO" id="GO:0000287">
    <property type="term" value="F:magnesium ion binding"/>
    <property type="evidence" value="ECO:0007669"/>
    <property type="project" value="UniProtKB-UniRule"/>
</dbReference>
<dbReference type="InterPro" id="IPR012846">
    <property type="entry name" value="Acetolactate_synth_lsu"/>
</dbReference>
<dbReference type="Pfam" id="PF02776">
    <property type="entry name" value="TPP_enzyme_N"/>
    <property type="match status" value="1"/>
</dbReference>
<dbReference type="GO" id="GO:0003984">
    <property type="term" value="F:acetolactate synthase activity"/>
    <property type="evidence" value="ECO:0007669"/>
    <property type="project" value="UniProtKB-EC"/>
</dbReference>
<dbReference type="GO" id="GO:0009099">
    <property type="term" value="P:L-valine biosynthetic process"/>
    <property type="evidence" value="ECO:0007669"/>
    <property type="project" value="UniProtKB-UniPathway"/>
</dbReference>
<dbReference type="InterPro" id="IPR012001">
    <property type="entry name" value="Thiamin_PyroP_enz_TPP-bd_dom"/>
</dbReference>
<dbReference type="EMBL" id="HG917868">
    <property type="protein sequence ID" value="CDM68597.1"/>
    <property type="molecule type" value="Genomic_DNA"/>
</dbReference>